<feature type="compositionally biased region" description="Acidic residues" evidence="1">
    <location>
        <begin position="13"/>
        <end position="40"/>
    </location>
</feature>
<dbReference type="Proteomes" id="UP000824998">
    <property type="component" value="Unassembled WGS sequence"/>
</dbReference>
<feature type="compositionally biased region" description="Polar residues" evidence="1">
    <location>
        <begin position="396"/>
        <end position="407"/>
    </location>
</feature>
<reference evidence="2" key="1">
    <citation type="journal article" date="2021" name="IMA Fungus">
        <title>Genomic characterization of three marine fungi, including Emericellopsis atlantica sp. nov. with signatures of a generalist lifestyle and marine biomass degradation.</title>
        <authorList>
            <person name="Hagestad O.C."/>
            <person name="Hou L."/>
            <person name="Andersen J.H."/>
            <person name="Hansen E.H."/>
            <person name="Altermark B."/>
            <person name="Li C."/>
            <person name="Kuhnert E."/>
            <person name="Cox R.J."/>
            <person name="Crous P.W."/>
            <person name="Spatafora J.W."/>
            <person name="Lail K."/>
            <person name="Amirebrahimi M."/>
            <person name="Lipzen A."/>
            <person name="Pangilinan J."/>
            <person name="Andreopoulos W."/>
            <person name="Hayes R.D."/>
            <person name="Ng V."/>
            <person name="Grigoriev I.V."/>
            <person name="Jackson S.A."/>
            <person name="Sutton T.D.S."/>
            <person name="Dobson A.D.W."/>
            <person name="Rama T."/>
        </authorList>
    </citation>
    <scope>NUCLEOTIDE SEQUENCE</scope>
    <source>
        <strain evidence="2">TRa018bII</strain>
    </source>
</reference>
<comment type="caution">
    <text evidence="2">The sequence shown here is derived from an EMBL/GenBank/DDBJ whole genome shotgun (WGS) entry which is preliminary data.</text>
</comment>
<feature type="compositionally biased region" description="Basic and acidic residues" evidence="1">
    <location>
        <begin position="295"/>
        <end position="311"/>
    </location>
</feature>
<evidence type="ECO:0000256" key="1">
    <source>
        <dbReference type="SAM" id="MobiDB-lite"/>
    </source>
</evidence>
<dbReference type="EMBL" id="MU251365">
    <property type="protein sequence ID" value="KAG9238809.1"/>
    <property type="molecule type" value="Genomic_DNA"/>
</dbReference>
<feature type="compositionally biased region" description="Polar residues" evidence="1">
    <location>
        <begin position="110"/>
        <end position="133"/>
    </location>
</feature>
<evidence type="ECO:0000313" key="2">
    <source>
        <dbReference type="EMBL" id="KAG9238809.1"/>
    </source>
</evidence>
<protein>
    <submittedName>
        <fullName evidence="2">Uncharacterized protein</fullName>
    </submittedName>
</protein>
<sequence length="473" mass="49629">MDEDEREGNKSSEEDDEEEEEVDDEAVESDNNFDDVEFEDVFPSAPTVGPYKPSYAPTSDSLGPAQDITETRLSPTPDQDMQGTGMASSAPGPAPDNAQQTPRVIASERTVPQTATAGGSQTTPARSRGSSGSIMWAQSRPPQVPDSEAASTPRHASQITPAIGQGRRGSVYTAGPRTASPQAPTPRPSQPPPQAIRASERAIPSPKRARQLRHGRVGMADDLPDVREGIDPDDESGEAPTAAPDEQAGKKKSRWKGQGQGQGQASAADDANDALATEPAELGDEQDVSFFLDPGRVDHAETERLQAEAHAVHTAQAETPARRQDEAGQRQAERARRDRGEEEAAAALRRSHVEGAALGFGVGSSCRNLVEIEVDEPMTTPDADDREAAQGGRSGGSTTRNEAQGSQDGADGASPPQSLRGLGISIPSAVGERPPPPPLGPALGSGEGRYGIFGHRMARREGAAVGGPYVVAM</sequence>
<feature type="region of interest" description="Disordered" evidence="1">
    <location>
        <begin position="1"/>
        <end position="357"/>
    </location>
</feature>
<feature type="compositionally biased region" description="Pro residues" evidence="1">
    <location>
        <begin position="183"/>
        <end position="194"/>
    </location>
</feature>
<feature type="region of interest" description="Disordered" evidence="1">
    <location>
        <begin position="372"/>
        <end position="450"/>
    </location>
</feature>
<name>A0A9P7YS41_9HELO</name>
<feature type="compositionally biased region" description="Polar residues" evidence="1">
    <location>
        <begin position="71"/>
        <end position="87"/>
    </location>
</feature>
<keyword evidence="3" id="KW-1185">Reference proteome</keyword>
<feature type="compositionally biased region" description="Basic and acidic residues" evidence="1">
    <location>
        <begin position="320"/>
        <end position="342"/>
    </location>
</feature>
<organism evidence="2 3">
    <name type="scientific">Amylocarpus encephaloides</name>
    <dbReference type="NCBI Taxonomy" id="45428"/>
    <lineage>
        <taxon>Eukaryota</taxon>
        <taxon>Fungi</taxon>
        <taxon>Dikarya</taxon>
        <taxon>Ascomycota</taxon>
        <taxon>Pezizomycotina</taxon>
        <taxon>Leotiomycetes</taxon>
        <taxon>Helotiales</taxon>
        <taxon>Helotiales incertae sedis</taxon>
        <taxon>Amylocarpus</taxon>
    </lineage>
</organism>
<dbReference type="AlphaFoldDB" id="A0A9P7YS41"/>
<feature type="compositionally biased region" description="Low complexity" evidence="1">
    <location>
        <begin position="263"/>
        <end position="276"/>
    </location>
</feature>
<gene>
    <name evidence="2" type="ORF">BJ875DRAFT_437126</name>
</gene>
<evidence type="ECO:0000313" key="3">
    <source>
        <dbReference type="Proteomes" id="UP000824998"/>
    </source>
</evidence>
<proteinExistence type="predicted"/>
<accession>A0A9P7YS41</accession>
<feature type="compositionally biased region" description="Basic residues" evidence="1">
    <location>
        <begin position="207"/>
        <end position="216"/>
    </location>
</feature>